<dbReference type="EMBL" id="LWGR01000003">
    <property type="protein sequence ID" value="KZM75667.1"/>
    <property type="molecule type" value="Genomic_DNA"/>
</dbReference>
<dbReference type="InterPro" id="IPR016036">
    <property type="entry name" value="Malonyl_transacylase_ACP-bd"/>
</dbReference>
<dbReference type="AlphaFoldDB" id="A0A164PJU7"/>
<keyword evidence="6" id="KW-1185">Reference proteome</keyword>
<dbReference type="InterPro" id="IPR001227">
    <property type="entry name" value="Ac_transferase_dom_sf"/>
</dbReference>
<evidence type="ECO:0000256" key="1">
    <source>
        <dbReference type="ARBA" id="ARBA00022450"/>
    </source>
</evidence>
<gene>
    <name evidence="5" type="ORF">AWN90_20145</name>
</gene>
<reference evidence="5 6" key="1">
    <citation type="submission" date="2016-04" db="EMBL/GenBank/DDBJ databases">
        <authorList>
            <person name="Evans L.H."/>
            <person name="Alamgir A."/>
            <person name="Owens N."/>
            <person name="Weber N.D."/>
            <person name="Virtaneva K."/>
            <person name="Barbian K."/>
            <person name="Babar A."/>
            <person name="Rosenke K."/>
        </authorList>
    </citation>
    <scope>NUCLEOTIDE SEQUENCE [LARGE SCALE GENOMIC DNA]</scope>
    <source>
        <strain evidence="5 6">IFM 0406</strain>
    </source>
</reference>
<organism evidence="5 6">
    <name type="scientific">Nocardia terpenica</name>
    <dbReference type="NCBI Taxonomy" id="455432"/>
    <lineage>
        <taxon>Bacteria</taxon>
        <taxon>Bacillati</taxon>
        <taxon>Actinomycetota</taxon>
        <taxon>Actinomycetes</taxon>
        <taxon>Mycobacteriales</taxon>
        <taxon>Nocardiaceae</taxon>
        <taxon>Nocardia</taxon>
    </lineage>
</organism>
<feature type="domain" description="Malonyl-CoA:ACP transacylase (MAT)" evidence="4">
    <location>
        <begin position="6"/>
        <end position="328"/>
    </location>
</feature>
<dbReference type="Gene3D" id="3.30.70.3290">
    <property type="match status" value="1"/>
</dbReference>
<dbReference type="Gene3D" id="3.40.366.10">
    <property type="entry name" value="Malonyl-Coenzyme A Acyl Carrier Protein, domain 2"/>
    <property type="match status" value="1"/>
</dbReference>
<keyword evidence="3" id="KW-0511">Multifunctional enzyme</keyword>
<dbReference type="RefSeq" id="WP_067583470.1">
    <property type="nucleotide sequence ID" value="NZ_JABMCZ010000001.1"/>
</dbReference>
<dbReference type="GO" id="GO:0006633">
    <property type="term" value="P:fatty acid biosynthetic process"/>
    <property type="evidence" value="ECO:0007669"/>
    <property type="project" value="TreeGrafter"/>
</dbReference>
<evidence type="ECO:0000256" key="2">
    <source>
        <dbReference type="ARBA" id="ARBA00022553"/>
    </source>
</evidence>
<dbReference type="InterPro" id="IPR014043">
    <property type="entry name" value="Acyl_transferase_dom"/>
</dbReference>
<dbReference type="OrthoDB" id="9778690at2"/>
<sequence length="347" mass="37354">MRTAFLFTGQGSQYPRMALPLRERHPEFRDRLADCDRLFRAHLDLSVADLMLRDRVRTDDGAEHDAETLLARTAYQQPALFAFEYALAGLWIAHGVRPDAVLGHSIGEIAAAAVAECLSLPDAVRLVAARGRLMQELEEPGAMLAVAAGVDRVRPVVEELELAAVLSFAAINAPDRCVLSGSPDAVTTAAAALRERKMPSTRLKVSHAFHSPLMAPAAHALGAIIAELRFTEPRCALISALDGGQPDAAELSRPQHWVRHCLEPVDFAAAVRTAAARGPLRFVEIGPSHTLLKFGQRCAPDPGHLWLRSAAPGDDDCRTFTAALARAAEPADVCNDAPRQSPIRAGS</sequence>
<dbReference type="STRING" id="455432.AWN90_20145"/>
<name>A0A164PJU7_9NOCA</name>
<protein>
    <recommendedName>
        <fullName evidence="4">Malonyl-CoA:ACP transacylase (MAT) domain-containing protein</fullName>
    </recommendedName>
</protein>
<dbReference type="InterPro" id="IPR050091">
    <property type="entry name" value="PKS_NRPS_Biosynth_Enz"/>
</dbReference>
<dbReference type="Proteomes" id="UP000076512">
    <property type="component" value="Unassembled WGS sequence"/>
</dbReference>
<accession>A0A164PJU7</accession>
<evidence type="ECO:0000256" key="3">
    <source>
        <dbReference type="ARBA" id="ARBA00023268"/>
    </source>
</evidence>
<evidence type="ECO:0000313" key="5">
    <source>
        <dbReference type="EMBL" id="KZM75667.1"/>
    </source>
</evidence>
<proteinExistence type="predicted"/>
<evidence type="ECO:0000313" key="6">
    <source>
        <dbReference type="Proteomes" id="UP000076512"/>
    </source>
</evidence>
<keyword evidence="2" id="KW-0597">Phosphoprotein</keyword>
<dbReference type="SUPFAM" id="SSF55048">
    <property type="entry name" value="Probable ACP-binding domain of malonyl-CoA ACP transacylase"/>
    <property type="match status" value="1"/>
</dbReference>
<dbReference type="SMART" id="SM00827">
    <property type="entry name" value="PKS_AT"/>
    <property type="match status" value="1"/>
</dbReference>
<dbReference type="PANTHER" id="PTHR43775">
    <property type="entry name" value="FATTY ACID SYNTHASE"/>
    <property type="match status" value="1"/>
</dbReference>
<dbReference type="GO" id="GO:0004312">
    <property type="term" value="F:fatty acid synthase activity"/>
    <property type="evidence" value="ECO:0007669"/>
    <property type="project" value="TreeGrafter"/>
</dbReference>
<evidence type="ECO:0000259" key="4">
    <source>
        <dbReference type="SMART" id="SM00827"/>
    </source>
</evidence>
<dbReference type="PANTHER" id="PTHR43775:SF37">
    <property type="entry name" value="SI:DKEY-61P9.11"/>
    <property type="match status" value="1"/>
</dbReference>
<dbReference type="SUPFAM" id="SSF52151">
    <property type="entry name" value="FabD/lysophospholipase-like"/>
    <property type="match status" value="1"/>
</dbReference>
<comment type="caution">
    <text evidence="5">The sequence shown here is derived from an EMBL/GenBank/DDBJ whole genome shotgun (WGS) entry which is preliminary data.</text>
</comment>
<keyword evidence="1" id="KW-0596">Phosphopantetheine</keyword>
<dbReference type="Pfam" id="PF00698">
    <property type="entry name" value="Acyl_transf_1"/>
    <property type="match status" value="1"/>
</dbReference>
<dbReference type="InterPro" id="IPR016035">
    <property type="entry name" value="Acyl_Trfase/lysoPLipase"/>
</dbReference>